<dbReference type="AlphaFoldDB" id="A0AA39SSU2"/>
<reference evidence="2" key="1">
    <citation type="journal article" date="2022" name="Plant J.">
        <title>Strategies of tolerance reflected in two North American maple genomes.</title>
        <authorList>
            <person name="McEvoy S.L."/>
            <person name="Sezen U.U."/>
            <person name="Trouern-Trend A."/>
            <person name="McMahon S.M."/>
            <person name="Schaberg P.G."/>
            <person name="Yang J."/>
            <person name="Wegrzyn J.L."/>
            <person name="Swenson N.G."/>
        </authorList>
    </citation>
    <scope>NUCLEOTIDE SEQUENCE</scope>
    <source>
        <strain evidence="2">NS2018</strain>
    </source>
</reference>
<dbReference type="Proteomes" id="UP001168877">
    <property type="component" value="Unassembled WGS sequence"/>
</dbReference>
<protein>
    <submittedName>
        <fullName evidence="2">Uncharacterized protein</fullName>
    </submittedName>
</protein>
<reference evidence="2" key="2">
    <citation type="submission" date="2023-06" db="EMBL/GenBank/DDBJ databases">
        <authorList>
            <person name="Swenson N.G."/>
            <person name="Wegrzyn J.L."/>
            <person name="Mcevoy S.L."/>
        </authorList>
    </citation>
    <scope>NUCLEOTIDE SEQUENCE</scope>
    <source>
        <strain evidence="2">NS2018</strain>
        <tissue evidence="2">Leaf</tissue>
    </source>
</reference>
<proteinExistence type="predicted"/>
<evidence type="ECO:0000313" key="3">
    <source>
        <dbReference type="Proteomes" id="UP001168877"/>
    </source>
</evidence>
<organism evidence="2 3">
    <name type="scientific">Acer saccharum</name>
    <name type="common">Sugar maple</name>
    <dbReference type="NCBI Taxonomy" id="4024"/>
    <lineage>
        <taxon>Eukaryota</taxon>
        <taxon>Viridiplantae</taxon>
        <taxon>Streptophyta</taxon>
        <taxon>Embryophyta</taxon>
        <taxon>Tracheophyta</taxon>
        <taxon>Spermatophyta</taxon>
        <taxon>Magnoliopsida</taxon>
        <taxon>eudicotyledons</taxon>
        <taxon>Gunneridae</taxon>
        <taxon>Pentapetalae</taxon>
        <taxon>rosids</taxon>
        <taxon>malvids</taxon>
        <taxon>Sapindales</taxon>
        <taxon>Sapindaceae</taxon>
        <taxon>Hippocastanoideae</taxon>
        <taxon>Acereae</taxon>
        <taxon>Acer</taxon>
    </lineage>
</organism>
<keyword evidence="3" id="KW-1185">Reference proteome</keyword>
<name>A0AA39SSU2_ACESA</name>
<feature type="compositionally biased region" description="Basic residues" evidence="1">
    <location>
        <begin position="214"/>
        <end position="228"/>
    </location>
</feature>
<sequence length="228" mass="25489">MCTALFSYAEARNGNRRRRGSISSVWQTAHLAIPINSQYSGLKSVDTKIGARVAQLVTARISSSVPRRMASWIWHVILDCYVGVYAYITRTQILSYVRKASSPIAKLGFPQSVKGKRVSLDYAQVASFLLVLKEEGNSDKKGEKCRTNTNSVYKAVEKASYSTWAQPRTPSGSEDWRSKEKRSSAKSKSSKPSRPPTRVSPVTSSSGQAPPRFWRLRSRRKLVQKAKD</sequence>
<comment type="caution">
    <text evidence="2">The sequence shown here is derived from an EMBL/GenBank/DDBJ whole genome shotgun (WGS) entry which is preliminary data.</text>
</comment>
<feature type="compositionally biased region" description="Low complexity" evidence="1">
    <location>
        <begin position="192"/>
        <end position="206"/>
    </location>
</feature>
<evidence type="ECO:0000256" key="1">
    <source>
        <dbReference type="SAM" id="MobiDB-lite"/>
    </source>
</evidence>
<accession>A0AA39SSU2</accession>
<feature type="region of interest" description="Disordered" evidence="1">
    <location>
        <begin position="164"/>
        <end position="228"/>
    </location>
</feature>
<feature type="compositionally biased region" description="Basic and acidic residues" evidence="1">
    <location>
        <begin position="174"/>
        <end position="183"/>
    </location>
</feature>
<gene>
    <name evidence="2" type="ORF">LWI29_036291</name>
</gene>
<dbReference type="EMBL" id="JAUESC010000004">
    <property type="protein sequence ID" value="KAK0598611.1"/>
    <property type="molecule type" value="Genomic_DNA"/>
</dbReference>
<evidence type="ECO:0000313" key="2">
    <source>
        <dbReference type="EMBL" id="KAK0598611.1"/>
    </source>
</evidence>